<accession>A0A1G8BTF8</accession>
<dbReference type="InterPro" id="IPR029044">
    <property type="entry name" value="Nucleotide-diphossugar_trans"/>
</dbReference>
<keyword evidence="9" id="KW-1185">Reference proteome</keyword>
<dbReference type="AlphaFoldDB" id="A0A1G8BTF8"/>
<evidence type="ECO:0000256" key="2">
    <source>
        <dbReference type="ARBA" id="ARBA00022475"/>
    </source>
</evidence>
<keyword evidence="6" id="KW-0472">Membrane</keyword>
<dbReference type="STRING" id="89065.SAMN05216605_10660"/>
<gene>
    <name evidence="8" type="ORF">SAMN05216605_10660</name>
</gene>
<dbReference type="Proteomes" id="UP000182894">
    <property type="component" value="Unassembled WGS sequence"/>
</dbReference>
<dbReference type="Gene3D" id="3.90.550.10">
    <property type="entry name" value="Spore Coat Polysaccharide Biosynthesis Protein SpsA, Chain A"/>
    <property type="match status" value="1"/>
</dbReference>
<evidence type="ECO:0000313" key="8">
    <source>
        <dbReference type="EMBL" id="SDH36421.1"/>
    </source>
</evidence>
<dbReference type="CDD" id="cd06433">
    <property type="entry name" value="GT_2_WfgS_like"/>
    <property type="match status" value="1"/>
</dbReference>
<keyword evidence="4" id="KW-0328">Glycosyltransferase</keyword>
<dbReference type="Pfam" id="PF00535">
    <property type="entry name" value="Glycos_transf_2"/>
    <property type="match status" value="1"/>
</dbReference>
<dbReference type="SUPFAM" id="SSF53448">
    <property type="entry name" value="Nucleotide-diphospho-sugar transferases"/>
    <property type="match status" value="1"/>
</dbReference>
<evidence type="ECO:0000256" key="6">
    <source>
        <dbReference type="ARBA" id="ARBA00023136"/>
    </source>
</evidence>
<keyword evidence="3" id="KW-0997">Cell inner membrane</keyword>
<protein>
    <submittedName>
        <fullName evidence="8">Glycosyl transferase family 2</fullName>
    </submittedName>
</protein>
<evidence type="ECO:0000256" key="3">
    <source>
        <dbReference type="ARBA" id="ARBA00022519"/>
    </source>
</evidence>
<dbReference type="GO" id="GO:0005886">
    <property type="term" value="C:plasma membrane"/>
    <property type="evidence" value="ECO:0007669"/>
    <property type="project" value="UniProtKB-SubCell"/>
</dbReference>
<dbReference type="PANTHER" id="PTHR43646:SF2">
    <property type="entry name" value="GLYCOSYLTRANSFERASE 2-LIKE DOMAIN-CONTAINING PROTEIN"/>
    <property type="match status" value="1"/>
</dbReference>
<dbReference type="GO" id="GO:0016757">
    <property type="term" value="F:glycosyltransferase activity"/>
    <property type="evidence" value="ECO:0007669"/>
    <property type="project" value="UniProtKB-KW"/>
</dbReference>
<reference evidence="9" key="1">
    <citation type="submission" date="2016-10" db="EMBL/GenBank/DDBJ databases">
        <authorList>
            <person name="Varghese N."/>
            <person name="Submissions S."/>
        </authorList>
    </citation>
    <scope>NUCLEOTIDE SEQUENCE [LARGE SCALE GENOMIC DNA]</scope>
    <source>
        <strain evidence="9">ATCC 700689</strain>
    </source>
</reference>
<evidence type="ECO:0000256" key="1">
    <source>
        <dbReference type="ARBA" id="ARBA00004236"/>
    </source>
</evidence>
<keyword evidence="5 8" id="KW-0808">Transferase</keyword>
<keyword evidence="2" id="KW-1003">Cell membrane</keyword>
<evidence type="ECO:0000313" key="9">
    <source>
        <dbReference type="Proteomes" id="UP000182894"/>
    </source>
</evidence>
<dbReference type="OrthoDB" id="396512at2"/>
<sequence>MVEMAQGNPMTKFSVIVPTFNSGLTLLATLDSIRKQKWPHVEVIIIDGSSRDNTVELVQTYKELTCILISEPDRGIYDAINKGIAHATGDLICVIGSDDQLAENSLSLVDNAWQRERTDIVAGGALLVSEDGASNRRVDEAYGIGALVSGIPFCHNSMFVTPDTYTKVGSYNLGYRICADAQWVHRAILASCSCVQIEEVLVKFSLTGASSSNDELIMNETYSVIVGNFPSLTKLEAEVIFKAVRGWSDGRAVPAILAKYDADEQLEAAVIAAFNAKHIKLTHMNATRSSAAEKVRGHRSWLLRAFRKLANFLNVKNLL</sequence>
<dbReference type="PANTHER" id="PTHR43646">
    <property type="entry name" value="GLYCOSYLTRANSFERASE"/>
    <property type="match status" value="1"/>
</dbReference>
<comment type="subcellular location">
    <subcellularLocation>
        <location evidence="1">Cell membrane</location>
    </subcellularLocation>
</comment>
<evidence type="ECO:0000259" key="7">
    <source>
        <dbReference type="Pfam" id="PF00535"/>
    </source>
</evidence>
<name>A0A1G8BTF8_9PSED</name>
<dbReference type="EMBL" id="FNCO01000006">
    <property type="protein sequence ID" value="SDH36421.1"/>
    <property type="molecule type" value="Genomic_DNA"/>
</dbReference>
<dbReference type="RefSeq" id="WP_074752925.1">
    <property type="nucleotide sequence ID" value="NZ_FNCO01000006.1"/>
</dbReference>
<organism evidence="8 9">
    <name type="scientific">Pseudomonas abietaniphila</name>
    <dbReference type="NCBI Taxonomy" id="89065"/>
    <lineage>
        <taxon>Bacteria</taxon>
        <taxon>Pseudomonadati</taxon>
        <taxon>Pseudomonadota</taxon>
        <taxon>Gammaproteobacteria</taxon>
        <taxon>Pseudomonadales</taxon>
        <taxon>Pseudomonadaceae</taxon>
        <taxon>Pseudomonas</taxon>
    </lineage>
</organism>
<evidence type="ECO:0000256" key="4">
    <source>
        <dbReference type="ARBA" id="ARBA00022676"/>
    </source>
</evidence>
<dbReference type="InterPro" id="IPR001173">
    <property type="entry name" value="Glyco_trans_2-like"/>
</dbReference>
<proteinExistence type="predicted"/>
<feature type="domain" description="Glycosyltransferase 2-like" evidence="7">
    <location>
        <begin position="14"/>
        <end position="141"/>
    </location>
</feature>
<evidence type="ECO:0000256" key="5">
    <source>
        <dbReference type="ARBA" id="ARBA00022679"/>
    </source>
</evidence>